<feature type="region of interest" description="Disordered" evidence="1">
    <location>
        <begin position="1"/>
        <end position="148"/>
    </location>
</feature>
<feature type="non-terminal residue" evidence="2">
    <location>
        <position position="410"/>
    </location>
</feature>
<feature type="compositionally biased region" description="Low complexity" evidence="1">
    <location>
        <begin position="23"/>
        <end position="43"/>
    </location>
</feature>
<feature type="compositionally biased region" description="Polar residues" evidence="1">
    <location>
        <begin position="44"/>
        <end position="55"/>
    </location>
</feature>
<dbReference type="EMBL" id="NAJQ01000528">
    <property type="protein sequence ID" value="TKA68161.1"/>
    <property type="molecule type" value="Genomic_DNA"/>
</dbReference>
<comment type="caution">
    <text evidence="2">The sequence shown here is derived from an EMBL/GenBank/DDBJ whole genome shotgun (WGS) entry which is preliminary data.</text>
</comment>
<proteinExistence type="predicted"/>
<feature type="compositionally biased region" description="Polar residues" evidence="1">
    <location>
        <begin position="13"/>
        <end position="22"/>
    </location>
</feature>
<evidence type="ECO:0000313" key="3">
    <source>
        <dbReference type="Proteomes" id="UP000309340"/>
    </source>
</evidence>
<accession>A0A4U0WXN2</accession>
<dbReference type="OrthoDB" id="21128at2759"/>
<keyword evidence="3" id="KW-1185">Reference proteome</keyword>
<feature type="compositionally biased region" description="Basic and acidic residues" evidence="1">
    <location>
        <begin position="112"/>
        <end position="123"/>
    </location>
</feature>
<sequence>MADLQELFARLKAQSSTDSVPHSQSSAQQQQQQQPSIWAQPQQTSYQQPSVSSPLFSPPIQTPNPVRSSDVISPAPQTSSSMGTPAPQEQQRTNNLLNLLKTPRPESQATTKKMEILKHDRDVSNATNGDSTAPAAKSRKLEPDTAPKSQTVAEALGDVAYKVDKQVEKALAEAGQPVTNTAAVTGDNAADGKSVKKETAEDDIESSWESAEDSANEKKAKVQVKVYNLPMKPFVTINVNADAHTPLPIRQDDFMVIAQLKKEFDQMDRSLVTASQSYIVYAQNATRKDNAGFRVIRQDTGDHKQVFRSSGERVFTVQLCSSAAPGSDLESVLGTGVNGTVFWSSLAKSRPELFAEDDVEAQGFMMPAVATPEENTSGSPVKTRAKCSSRNPDFFAMSRSKTIYVVAPET</sequence>
<feature type="compositionally biased region" description="Polar residues" evidence="1">
    <location>
        <begin position="63"/>
        <end position="97"/>
    </location>
</feature>
<dbReference type="STRING" id="329884.A0A4U0WXN2"/>
<dbReference type="AlphaFoldDB" id="A0A4U0WXN2"/>
<feature type="region of interest" description="Disordered" evidence="1">
    <location>
        <begin position="182"/>
        <end position="217"/>
    </location>
</feature>
<dbReference type="Proteomes" id="UP000309340">
    <property type="component" value="Unassembled WGS sequence"/>
</dbReference>
<feature type="compositionally biased region" description="Acidic residues" evidence="1">
    <location>
        <begin position="200"/>
        <end position="214"/>
    </location>
</feature>
<evidence type="ECO:0000313" key="2">
    <source>
        <dbReference type="EMBL" id="TKA68161.1"/>
    </source>
</evidence>
<name>A0A4U0WXN2_9PEZI</name>
<reference evidence="2 3" key="1">
    <citation type="submission" date="2017-03" db="EMBL/GenBank/DDBJ databases">
        <title>Genomes of endolithic fungi from Antarctica.</title>
        <authorList>
            <person name="Coleine C."/>
            <person name="Masonjones S."/>
            <person name="Stajich J.E."/>
        </authorList>
    </citation>
    <scope>NUCLEOTIDE SEQUENCE [LARGE SCALE GENOMIC DNA]</scope>
    <source>
        <strain evidence="2 3">CCFEE 5184</strain>
    </source>
</reference>
<organism evidence="2 3">
    <name type="scientific">Friedmanniomyces simplex</name>
    <dbReference type="NCBI Taxonomy" id="329884"/>
    <lineage>
        <taxon>Eukaryota</taxon>
        <taxon>Fungi</taxon>
        <taxon>Dikarya</taxon>
        <taxon>Ascomycota</taxon>
        <taxon>Pezizomycotina</taxon>
        <taxon>Dothideomycetes</taxon>
        <taxon>Dothideomycetidae</taxon>
        <taxon>Mycosphaerellales</taxon>
        <taxon>Teratosphaeriaceae</taxon>
        <taxon>Friedmanniomyces</taxon>
    </lineage>
</organism>
<protein>
    <submittedName>
        <fullName evidence="2">Uncharacterized protein</fullName>
    </submittedName>
</protein>
<evidence type="ECO:0000256" key="1">
    <source>
        <dbReference type="SAM" id="MobiDB-lite"/>
    </source>
</evidence>
<gene>
    <name evidence="2" type="ORF">B0A55_07434</name>
</gene>